<feature type="compositionally biased region" description="Basic and acidic residues" evidence="1">
    <location>
        <begin position="263"/>
        <end position="279"/>
    </location>
</feature>
<name>G4STA2_META2</name>
<dbReference type="InterPro" id="IPR045538">
    <property type="entry name" value="CIS_TMP"/>
</dbReference>
<organism evidence="2 3">
    <name type="scientific">Methylotuvimicrobium alcaliphilum (strain DSM 19304 / NCIMB 14124 / VKM B-2133 / 20Z)</name>
    <name type="common">Methylomicrobium alcaliphilum</name>
    <dbReference type="NCBI Taxonomy" id="1091494"/>
    <lineage>
        <taxon>Bacteria</taxon>
        <taxon>Pseudomonadati</taxon>
        <taxon>Pseudomonadota</taxon>
        <taxon>Gammaproteobacteria</taxon>
        <taxon>Methylococcales</taxon>
        <taxon>Methylococcaceae</taxon>
        <taxon>Methylotuvimicrobium</taxon>
    </lineage>
</organism>
<accession>G4STA2</accession>
<protein>
    <submittedName>
        <fullName evidence="2">Uncharacterized protein</fullName>
    </submittedName>
</protein>
<evidence type="ECO:0000313" key="3">
    <source>
        <dbReference type="Proteomes" id="UP000008315"/>
    </source>
</evidence>
<reference evidence="3" key="1">
    <citation type="journal article" date="2012" name="J. Bacteriol.">
        <title>Genome sequence of the haloalkaliphilic methanotrophic bacterium Methylomicrobium alcaliphilum 20Z.</title>
        <authorList>
            <person name="Vuilleumier S."/>
            <person name="Khmelenina V.N."/>
            <person name="Bringel F."/>
            <person name="Reshetnikov A.S."/>
            <person name="Lajus A."/>
            <person name="Mangenot S."/>
            <person name="Rouy Z."/>
            <person name="Op den Camp H.J."/>
            <person name="Jetten M.S."/>
            <person name="Dispirito A.A."/>
            <person name="Dunfield P."/>
            <person name="Klotz M.G."/>
            <person name="Semrau J.D."/>
            <person name="Stein L.Y."/>
            <person name="Barbe V."/>
            <person name="Medigue C."/>
            <person name="Trotsenko Y.A."/>
            <person name="Kalyuzhnaya M.G."/>
        </authorList>
    </citation>
    <scope>NUCLEOTIDE SEQUENCE [LARGE SCALE GENOMIC DNA]</scope>
    <source>
        <strain evidence="3">DSM 19304 / NCIMB 14124 / VKM B-2133 / 20Z</strain>
    </source>
</reference>
<feature type="region of interest" description="Disordered" evidence="1">
    <location>
        <begin position="262"/>
        <end position="301"/>
    </location>
</feature>
<dbReference type="Proteomes" id="UP000008315">
    <property type="component" value="Chromosome"/>
</dbReference>
<dbReference type="RefSeq" id="WP_014148642.1">
    <property type="nucleotide sequence ID" value="NC_016112.1"/>
</dbReference>
<evidence type="ECO:0000313" key="2">
    <source>
        <dbReference type="EMBL" id="CCE23855.1"/>
    </source>
</evidence>
<gene>
    <name evidence="2" type="ordered locus">MEALZ_2169</name>
</gene>
<evidence type="ECO:0000256" key="1">
    <source>
        <dbReference type="SAM" id="MobiDB-lite"/>
    </source>
</evidence>
<dbReference type="KEGG" id="mah:MEALZ_2169"/>
<proteinExistence type="predicted"/>
<dbReference type="AlphaFoldDB" id="G4STA2"/>
<dbReference type="Pfam" id="PF19268">
    <property type="entry name" value="CIS_TMP"/>
    <property type="match status" value="1"/>
</dbReference>
<dbReference type="STRING" id="1091494.MEALZ_2169"/>
<keyword evidence="3" id="KW-1185">Reference proteome</keyword>
<sequence length="474" mass="53770">MNAVIRCYALDAETTGSDADGVELQRLLTRLTHDKIVQILDGVLERFSSPNDYLYLERLTIDVGSIELDNLESELPKRIATNLESALADISASHTDDSRALIAGGNYRQSRQQAVNEALLFFLRTGRLPWSFRLPTGQNLEQVLTENWRDNESALGGRHFSKALIGVLRDDAARIRLLRQFSTDSVARLLVRYFPETAVVFEKIRQDLTDSVPPAIAEEDRLRTVVQNLLVILSSGQAVSQTMLDKMGEIVKDRYDANYAPDRYFEEKRQHQDSRRSDLASRSPTPATHRQEDEPLAHSSYPFDDPDIDEGIYVDNAGLVLLHPFLPQLFTASACLQDYKIVKTGRALALLHYLATGEPTAHEYDLVLPKVLCNIDLPMPVETLTELSLEERSEADELLTAVVKHWDVLRNTSIDSLRGTFILRPGKLMRRGDGDWQLNVEYRSCDILLDSLPWNIATIKLPWMQNLLWVEWSL</sequence>
<dbReference type="HOGENOM" id="CLU_032286_0_0_6"/>
<dbReference type="PATRIC" id="fig|271065.3.peg.2230"/>
<dbReference type="EMBL" id="FO082060">
    <property type="protein sequence ID" value="CCE23855.1"/>
    <property type="molecule type" value="Genomic_DNA"/>
</dbReference>